<evidence type="ECO:0000256" key="6">
    <source>
        <dbReference type="ARBA" id="ARBA00034482"/>
    </source>
</evidence>
<feature type="non-terminal residue" evidence="9">
    <location>
        <position position="1"/>
    </location>
</feature>
<dbReference type="EMBL" id="JBGFUD010005136">
    <property type="protein sequence ID" value="MFH4980143.1"/>
    <property type="molecule type" value="Genomic_DNA"/>
</dbReference>
<feature type="region of interest" description="Disordered" evidence="7">
    <location>
        <begin position="352"/>
        <end position="374"/>
    </location>
</feature>
<feature type="compositionally biased region" description="Polar residues" evidence="7">
    <location>
        <begin position="354"/>
        <end position="374"/>
    </location>
</feature>
<accession>A0ABD6ESY5</accession>
<evidence type="ECO:0000313" key="10">
    <source>
        <dbReference type="Proteomes" id="UP001608902"/>
    </source>
</evidence>
<dbReference type="AlphaFoldDB" id="A0ABD6ESY5"/>
<evidence type="ECO:0000256" key="3">
    <source>
        <dbReference type="ARBA" id="ARBA00022475"/>
    </source>
</evidence>
<proteinExistence type="inferred from homology"/>
<name>A0ABD6ESY5_9BILA</name>
<reference evidence="9 10" key="1">
    <citation type="submission" date="2024-08" db="EMBL/GenBank/DDBJ databases">
        <title>Gnathostoma spinigerum genome.</title>
        <authorList>
            <person name="Gonzalez-Bertolin B."/>
            <person name="Monzon S."/>
            <person name="Zaballos A."/>
            <person name="Jimenez P."/>
            <person name="Dekumyoy P."/>
            <person name="Varona S."/>
            <person name="Cuesta I."/>
            <person name="Sumanam S."/>
            <person name="Adisakwattana P."/>
            <person name="Gasser R.B."/>
            <person name="Hernandez-Gonzalez A."/>
            <person name="Young N.D."/>
            <person name="Perteguer M.J."/>
        </authorList>
    </citation>
    <scope>NUCLEOTIDE SEQUENCE [LARGE SCALE GENOMIC DNA]</scope>
    <source>
        <strain evidence="9">AL3</strain>
        <tissue evidence="9">Liver</tissue>
    </source>
</reference>
<keyword evidence="8" id="KW-1133">Transmembrane helix</keyword>
<organism evidence="9 10">
    <name type="scientific">Gnathostoma spinigerum</name>
    <dbReference type="NCBI Taxonomy" id="75299"/>
    <lineage>
        <taxon>Eukaryota</taxon>
        <taxon>Metazoa</taxon>
        <taxon>Ecdysozoa</taxon>
        <taxon>Nematoda</taxon>
        <taxon>Chromadorea</taxon>
        <taxon>Rhabditida</taxon>
        <taxon>Spirurina</taxon>
        <taxon>Gnathostomatomorpha</taxon>
        <taxon>Gnathostomatoidea</taxon>
        <taxon>Gnathostomatidae</taxon>
        <taxon>Gnathostoma</taxon>
    </lineage>
</organism>
<feature type="region of interest" description="Disordered" evidence="7">
    <location>
        <begin position="437"/>
        <end position="458"/>
    </location>
</feature>
<dbReference type="PANTHER" id="PTHR31220">
    <property type="entry name" value="HYCCIN RELATED"/>
    <property type="match status" value="1"/>
</dbReference>
<evidence type="ECO:0000256" key="5">
    <source>
        <dbReference type="ARBA" id="ARBA00023136"/>
    </source>
</evidence>
<keyword evidence="8" id="KW-0812">Transmembrane</keyword>
<keyword evidence="4" id="KW-0963">Cytoplasm</keyword>
<comment type="caution">
    <text evidence="9">The sequence shown here is derived from an EMBL/GenBank/DDBJ whole genome shotgun (WGS) entry which is preliminary data.</text>
</comment>
<dbReference type="GO" id="GO:0005886">
    <property type="term" value="C:plasma membrane"/>
    <property type="evidence" value="ECO:0007669"/>
    <property type="project" value="UniProtKB-SubCell"/>
</dbReference>
<evidence type="ECO:0000256" key="7">
    <source>
        <dbReference type="SAM" id="MobiDB-lite"/>
    </source>
</evidence>
<evidence type="ECO:0000256" key="1">
    <source>
        <dbReference type="ARBA" id="ARBA00004236"/>
    </source>
</evidence>
<dbReference type="InterPro" id="IPR018619">
    <property type="entry name" value="Hyccin"/>
</dbReference>
<evidence type="ECO:0000256" key="4">
    <source>
        <dbReference type="ARBA" id="ARBA00022490"/>
    </source>
</evidence>
<keyword evidence="5 8" id="KW-0472">Membrane</keyword>
<dbReference type="Pfam" id="PF09790">
    <property type="entry name" value="Hyccin"/>
    <property type="match status" value="1"/>
</dbReference>
<dbReference type="PANTHER" id="PTHR31220:SF1">
    <property type="entry name" value="GH21176P"/>
    <property type="match status" value="1"/>
</dbReference>
<keyword evidence="10" id="KW-1185">Reference proteome</keyword>
<dbReference type="Proteomes" id="UP001608902">
    <property type="component" value="Unassembled WGS sequence"/>
</dbReference>
<comment type="similarity">
    <text evidence="6">Belongs to the Hyccin family.</text>
</comment>
<keyword evidence="3" id="KW-1003">Cell membrane</keyword>
<gene>
    <name evidence="9" type="ORF">AB6A40_006852</name>
</gene>
<comment type="subcellular location">
    <subcellularLocation>
        <location evidence="1">Cell membrane</location>
    </subcellularLocation>
    <subcellularLocation>
        <location evidence="2">Cytoplasm</location>
        <location evidence="2">Cytosol</location>
    </subcellularLocation>
</comment>
<protein>
    <recommendedName>
        <fullName evidence="11">Hyccin</fullName>
    </recommendedName>
</protein>
<evidence type="ECO:0000313" key="9">
    <source>
        <dbReference type="EMBL" id="MFH4980143.1"/>
    </source>
</evidence>
<feature type="transmembrane region" description="Helical" evidence="8">
    <location>
        <begin position="21"/>
        <end position="40"/>
    </location>
</feature>
<evidence type="ECO:0008006" key="11">
    <source>
        <dbReference type="Google" id="ProtNLM"/>
    </source>
</evidence>
<evidence type="ECO:0000256" key="2">
    <source>
        <dbReference type="ARBA" id="ARBA00004514"/>
    </source>
</evidence>
<evidence type="ECO:0000256" key="8">
    <source>
        <dbReference type="SAM" id="Phobius"/>
    </source>
</evidence>
<sequence length="492" mass="54799">DVDLIHPVVGQLLASYYRGGILRYFVLQCVPSLIYIYLLALAKRQKKSVSVIETFFLALYNEEILAGGLGSDTSTKKVEEVRIPSVRYPSIYHDPRKMNITPDVPQLKPGAPAFVQVKVRIGPFSSIERITAENRQTVLTRVLKAVNGCLSRLSRGVVCPSLCLSTIALCQSGFPHIESDFRSRVFQNDLPHEIIEDFSKKPRIRLSSQFLLESMNGVYFALFNGAADLAVRAIDSVHHRAIYELYSDVLLVTNSVRNSLLESSYLKSEEMQTMRRAQLNLIDKRHVNENMVTNASLKVHKMPEDITIISDESHQEEKPSRKTSFTDGVEGIRKKISMRLDYHKSGGHIASHHYLSNPQRKAGNNTNDKQRANYCNGSRQSVDLELETISEEAKITDSVINMLASESIDDSIKGGKLYMTGNDRAVESDLRQPLLSTPSTCAAIPSPPTSKPPSSTLLQNHTSSTAVIKPASSLIQNFRHVDSFGDSFESSS</sequence>
<dbReference type="GO" id="GO:0005829">
    <property type="term" value="C:cytosol"/>
    <property type="evidence" value="ECO:0007669"/>
    <property type="project" value="UniProtKB-SubCell"/>
</dbReference>